<comment type="caution">
    <text evidence="3">The sequence shown here is derived from an EMBL/GenBank/DDBJ whole genome shotgun (WGS) entry which is preliminary data.</text>
</comment>
<dbReference type="InterPro" id="IPR026353">
    <property type="entry name" value="Hypoxan-DNA_Glyclase"/>
</dbReference>
<feature type="region of interest" description="Disordered" evidence="1">
    <location>
        <begin position="137"/>
        <end position="160"/>
    </location>
</feature>
<feature type="compositionally biased region" description="Basic and acidic residues" evidence="1">
    <location>
        <begin position="142"/>
        <end position="151"/>
    </location>
</feature>
<dbReference type="AlphaFoldDB" id="A0A133VHK0"/>
<name>A0A133VHK0_9EURY</name>
<evidence type="ECO:0000259" key="2">
    <source>
        <dbReference type="SMART" id="SM00986"/>
    </source>
</evidence>
<reference evidence="3 4" key="1">
    <citation type="journal article" date="2016" name="Sci. Rep.">
        <title>Metabolic traits of an uncultured archaeal lineage -MSBL1- from brine pools of the Red Sea.</title>
        <authorList>
            <person name="Mwirichia R."/>
            <person name="Alam I."/>
            <person name="Rashid M."/>
            <person name="Vinu M."/>
            <person name="Ba-Alawi W."/>
            <person name="Anthony Kamau A."/>
            <person name="Kamanda Ngugi D."/>
            <person name="Goker M."/>
            <person name="Klenk H.P."/>
            <person name="Bajic V."/>
            <person name="Stingl U."/>
        </authorList>
    </citation>
    <scope>NUCLEOTIDE SEQUENCE [LARGE SCALE GENOMIC DNA]</scope>
    <source>
        <strain evidence="3">SCGC-AAA382C18</strain>
    </source>
</reference>
<sequence length="160" mass="18444">MKKGLNPILDENTEVLILGSFPGEKSLQKRQYYADPNNDFWKLIGNVTGKNFEKMNYDTRVEKLKENGIGLWDVYESVERRGSSDSEIKTGKVNDFSVLENCPNLNLICFNGKKATSKYEREDFQFELETKTLLSSSGANRKHGEERREQWESALSKHIN</sequence>
<dbReference type="SUPFAM" id="SSF52141">
    <property type="entry name" value="Uracil-DNA glycosylase-like"/>
    <property type="match status" value="1"/>
</dbReference>
<evidence type="ECO:0000313" key="4">
    <source>
        <dbReference type="Proteomes" id="UP000070404"/>
    </source>
</evidence>
<dbReference type="Gene3D" id="3.40.470.10">
    <property type="entry name" value="Uracil-DNA glycosylase-like domain"/>
    <property type="match status" value="1"/>
</dbReference>
<dbReference type="EMBL" id="LHYF01000063">
    <property type="protein sequence ID" value="KXB05890.1"/>
    <property type="molecule type" value="Genomic_DNA"/>
</dbReference>
<gene>
    <name evidence="3" type="ORF">AKJ52_02865</name>
</gene>
<dbReference type="SMART" id="SM00987">
    <property type="entry name" value="UreE_C"/>
    <property type="match status" value="1"/>
</dbReference>
<accession>A0A133VHK0</accession>
<evidence type="ECO:0000313" key="3">
    <source>
        <dbReference type="EMBL" id="KXB05890.1"/>
    </source>
</evidence>
<proteinExistence type="predicted"/>
<dbReference type="InterPro" id="IPR005122">
    <property type="entry name" value="Uracil-DNA_glycosylase-like"/>
</dbReference>
<evidence type="ECO:0000256" key="1">
    <source>
        <dbReference type="SAM" id="MobiDB-lite"/>
    </source>
</evidence>
<dbReference type="NCBIfam" id="TIGR04274">
    <property type="entry name" value="hypoxanDNAglyco"/>
    <property type="match status" value="1"/>
</dbReference>
<organism evidence="3 4">
    <name type="scientific">candidate division MSBL1 archaeon SCGC-AAA382C18</name>
    <dbReference type="NCBI Taxonomy" id="1698281"/>
    <lineage>
        <taxon>Archaea</taxon>
        <taxon>Methanobacteriati</taxon>
        <taxon>Methanobacteriota</taxon>
        <taxon>candidate division MSBL1</taxon>
    </lineage>
</organism>
<dbReference type="InterPro" id="IPR036895">
    <property type="entry name" value="Uracil-DNA_glycosylase-like_sf"/>
</dbReference>
<dbReference type="CDD" id="cd10032">
    <property type="entry name" value="UDG-F6_HDG"/>
    <property type="match status" value="1"/>
</dbReference>
<feature type="domain" description="Uracil-DNA glycosylase-like" evidence="2">
    <location>
        <begin position="6"/>
        <end position="155"/>
    </location>
</feature>
<keyword evidence="4" id="KW-1185">Reference proteome</keyword>
<dbReference type="SMART" id="SM00986">
    <property type="entry name" value="UDG"/>
    <property type="match status" value="1"/>
</dbReference>
<dbReference type="Pfam" id="PF03167">
    <property type="entry name" value="UDG"/>
    <property type="match status" value="1"/>
</dbReference>
<protein>
    <recommendedName>
        <fullName evidence="2">Uracil-DNA glycosylase-like domain-containing protein</fullName>
    </recommendedName>
</protein>
<dbReference type="Proteomes" id="UP000070404">
    <property type="component" value="Unassembled WGS sequence"/>
</dbReference>